<evidence type="ECO:0000313" key="7">
    <source>
        <dbReference type="EMBL" id="KAK7232265.1"/>
    </source>
</evidence>
<evidence type="ECO:0000256" key="2">
    <source>
        <dbReference type="ARBA" id="ARBA00022692"/>
    </source>
</evidence>
<keyword evidence="2 5" id="KW-0812">Transmembrane</keyword>
<accession>A0ABR1FK09</accession>
<organism evidence="7 8">
    <name type="scientific">Aureococcus anophagefferens</name>
    <name type="common">Harmful bloom alga</name>
    <dbReference type="NCBI Taxonomy" id="44056"/>
    <lineage>
        <taxon>Eukaryota</taxon>
        <taxon>Sar</taxon>
        <taxon>Stramenopiles</taxon>
        <taxon>Ochrophyta</taxon>
        <taxon>Pelagophyceae</taxon>
        <taxon>Pelagomonadales</taxon>
        <taxon>Pelagomonadaceae</taxon>
        <taxon>Aureococcus</taxon>
    </lineage>
</organism>
<feature type="domain" description="Anoctamin transmembrane" evidence="6">
    <location>
        <begin position="14"/>
        <end position="299"/>
    </location>
</feature>
<keyword evidence="3 5" id="KW-1133">Transmembrane helix</keyword>
<dbReference type="Pfam" id="PF04547">
    <property type="entry name" value="Anoctamin"/>
    <property type="match status" value="1"/>
</dbReference>
<evidence type="ECO:0000259" key="6">
    <source>
        <dbReference type="Pfam" id="PF04547"/>
    </source>
</evidence>
<evidence type="ECO:0000313" key="8">
    <source>
        <dbReference type="Proteomes" id="UP001363151"/>
    </source>
</evidence>
<proteinExistence type="predicted"/>
<comment type="subcellular location">
    <subcellularLocation>
        <location evidence="1">Membrane</location>
        <topology evidence="1">Multi-pass membrane protein</topology>
    </subcellularLocation>
</comment>
<sequence>MKGGFQNLYASNPTMALAGTVLNAVGIQAFAIGYQEVAIKLTDAENWMTDTVYADKLIGKLTAFNFVNSYFALFFAIFLNKHCGAAVGSTASASDACFADLRFNLVVIFFVALVSGNATNFAVPYAKLLWNMYNEGAWHPRGLGEVKEMSVPGICYLLVEPDEVLDSLKAYTQQATQYGYITIFSAAFPGAPILAFLNNAVQMRVDAFKFLTTYRRVQPHSAEDIGTFQTIFEALNIVGAISNAAILVYRTNILGGHQISKHAKDIIFMLTVAAFVAVIGFLQVVIDDVPFDVDLQIQRNEFVKSKVIDLIADEEDVANQKAEVAGHDVRDKDAMEPYTTYRKTIDGK</sequence>
<keyword evidence="4 5" id="KW-0472">Membrane</keyword>
<evidence type="ECO:0000256" key="1">
    <source>
        <dbReference type="ARBA" id="ARBA00004141"/>
    </source>
</evidence>
<dbReference type="EMBL" id="JBBJCI010000370">
    <property type="protein sequence ID" value="KAK7232265.1"/>
    <property type="molecule type" value="Genomic_DNA"/>
</dbReference>
<feature type="transmembrane region" description="Helical" evidence="5">
    <location>
        <begin position="178"/>
        <end position="197"/>
    </location>
</feature>
<dbReference type="InterPro" id="IPR049452">
    <property type="entry name" value="Anoctamin_TM"/>
</dbReference>
<feature type="transmembrane region" description="Helical" evidence="5">
    <location>
        <begin position="57"/>
        <end position="80"/>
    </location>
</feature>
<evidence type="ECO:0000256" key="4">
    <source>
        <dbReference type="ARBA" id="ARBA00023136"/>
    </source>
</evidence>
<gene>
    <name evidence="7" type="primary">ANO6</name>
    <name evidence="7" type="ORF">SO694_00030330</name>
</gene>
<dbReference type="PANTHER" id="PTHR12308:SF73">
    <property type="entry name" value="ANOCTAMIN"/>
    <property type="match status" value="1"/>
</dbReference>
<evidence type="ECO:0000256" key="5">
    <source>
        <dbReference type="SAM" id="Phobius"/>
    </source>
</evidence>
<comment type="caution">
    <text evidence="7">The sequence shown here is derived from an EMBL/GenBank/DDBJ whole genome shotgun (WGS) entry which is preliminary data.</text>
</comment>
<feature type="transmembrane region" description="Helical" evidence="5">
    <location>
        <begin position="266"/>
        <end position="286"/>
    </location>
</feature>
<dbReference type="InterPro" id="IPR007632">
    <property type="entry name" value="Anoctamin"/>
</dbReference>
<feature type="transmembrane region" description="Helical" evidence="5">
    <location>
        <begin position="101"/>
        <end position="123"/>
    </location>
</feature>
<name>A0ABR1FK09_AURAN</name>
<protein>
    <submittedName>
        <fullName evidence="7">Anoctamin</fullName>
    </submittedName>
</protein>
<evidence type="ECO:0000256" key="3">
    <source>
        <dbReference type="ARBA" id="ARBA00022989"/>
    </source>
</evidence>
<dbReference type="PANTHER" id="PTHR12308">
    <property type="entry name" value="ANOCTAMIN"/>
    <property type="match status" value="1"/>
</dbReference>
<dbReference type="Proteomes" id="UP001363151">
    <property type="component" value="Unassembled WGS sequence"/>
</dbReference>
<keyword evidence="8" id="KW-1185">Reference proteome</keyword>
<reference evidence="7 8" key="1">
    <citation type="submission" date="2024-03" db="EMBL/GenBank/DDBJ databases">
        <title>Aureococcus anophagefferens CCMP1851 and Kratosvirus quantuckense: Draft genome of a second virus-susceptible host strain in the model system.</title>
        <authorList>
            <person name="Chase E."/>
            <person name="Truchon A.R."/>
            <person name="Schepens W."/>
            <person name="Wilhelm S.W."/>
        </authorList>
    </citation>
    <scope>NUCLEOTIDE SEQUENCE [LARGE SCALE GENOMIC DNA]</scope>
    <source>
        <strain evidence="7 8">CCMP1851</strain>
    </source>
</reference>